<proteinExistence type="predicted"/>
<dbReference type="AlphaFoldDB" id="A0AAD8R6Y0"/>
<feature type="region of interest" description="Disordered" evidence="1">
    <location>
        <begin position="135"/>
        <end position="158"/>
    </location>
</feature>
<dbReference type="Proteomes" id="UP001231189">
    <property type="component" value="Unassembled WGS sequence"/>
</dbReference>
<feature type="domain" description="Reverse transcriptase zinc-binding" evidence="2">
    <location>
        <begin position="33"/>
        <end position="115"/>
    </location>
</feature>
<evidence type="ECO:0000313" key="4">
    <source>
        <dbReference type="Proteomes" id="UP001231189"/>
    </source>
</evidence>
<accession>A0AAD8R6Y0</accession>
<sequence>MVEWENLCRIFDLHPFAEGEDQVIWALDPSGVYSTHSMYLRLSQGAAVTYFKEVWRTRVPPKIRVFLWQLIRGKLPSGEKVAKRQGPSDGSCTLCGVLEDCDHIFFKCHLARFMWAGAMEDQYMEDIAFGARFDDTDDEEKNENDDSLVLADYEDKEE</sequence>
<keyword evidence="4" id="KW-1185">Reference proteome</keyword>
<gene>
    <name evidence="3" type="ORF">QYE76_020812</name>
</gene>
<dbReference type="InterPro" id="IPR026960">
    <property type="entry name" value="RVT-Znf"/>
</dbReference>
<dbReference type="Pfam" id="PF13966">
    <property type="entry name" value="zf-RVT"/>
    <property type="match status" value="1"/>
</dbReference>
<evidence type="ECO:0000313" key="3">
    <source>
        <dbReference type="EMBL" id="KAK1615295.1"/>
    </source>
</evidence>
<name>A0AAD8R6Y0_LOLMU</name>
<organism evidence="3 4">
    <name type="scientific">Lolium multiflorum</name>
    <name type="common">Italian ryegrass</name>
    <name type="synonym">Lolium perenne subsp. multiflorum</name>
    <dbReference type="NCBI Taxonomy" id="4521"/>
    <lineage>
        <taxon>Eukaryota</taxon>
        <taxon>Viridiplantae</taxon>
        <taxon>Streptophyta</taxon>
        <taxon>Embryophyta</taxon>
        <taxon>Tracheophyta</taxon>
        <taxon>Spermatophyta</taxon>
        <taxon>Magnoliopsida</taxon>
        <taxon>Liliopsida</taxon>
        <taxon>Poales</taxon>
        <taxon>Poaceae</taxon>
        <taxon>BOP clade</taxon>
        <taxon>Pooideae</taxon>
        <taxon>Poodae</taxon>
        <taxon>Poeae</taxon>
        <taxon>Poeae Chloroplast Group 2 (Poeae type)</taxon>
        <taxon>Loliodinae</taxon>
        <taxon>Loliinae</taxon>
        <taxon>Lolium</taxon>
    </lineage>
</organism>
<comment type="caution">
    <text evidence="3">The sequence shown here is derived from an EMBL/GenBank/DDBJ whole genome shotgun (WGS) entry which is preliminary data.</text>
</comment>
<protein>
    <recommendedName>
        <fullName evidence="2">Reverse transcriptase zinc-binding domain-containing protein</fullName>
    </recommendedName>
</protein>
<evidence type="ECO:0000259" key="2">
    <source>
        <dbReference type="Pfam" id="PF13966"/>
    </source>
</evidence>
<evidence type="ECO:0000256" key="1">
    <source>
        <dbReference type="SAM" id="MobiDB-lite"/>
    </source>
</evidence>
<dbReference type="EMBL" id="JAUUTY010000006">
    <property type="protein sequence ID" value="KAK1615295.1"/>
    <property type="molecule type" value="Genomic_DNA"/>
</dbReference>
<reference evidence="3" key="1">
    <citation type="submission" date="2023-07" db="EMBL/GenBank/DDBJ databases">
        <title>A chromosome-level genome assembly of Lolium multiflorum.</title>
        <authorList>
            <person name="Chen Y."/>
            <person name="Copetti D."/>
            <person name="Kolliker R."/>
            <person name="Studer B."/>
        </authorList>
    </citation>
    <scope>NUCLEOTIDE SEQUENCE</scope>
    <source>
        <strain evidence="3">02402/16</strain>
        <tissue evidence="3">Leaf</tissue>
    </source>
</reference>